<dbReference type="InterPro" id="IPR012334">
    <property type="entry name" value="Pectin_lyas_fold"/>
</dbReference>
<sequence>MAGDYTKFSFKHKKNYSDVYKQQGRVSLDSDWNELSEITDRRWRSETIDIIGKCVVPNYTPDGFLVIPTGVGAFNIGIGRAYVDGIQAECHGLDPQLYDAVLGEEQGTRPVPYNDQPHLPAPLPSPLSSTGETDLIYLDVWRREVTVIEDPGIKEIALGGPDTMTRVQTAWQVKAITDVDDVLCTNEIQRWDDETRPSGGRLTTSTHVPPPDDNPCIISAVGGYRGIENRLYRVEFHTPGPPGTARFKWSRNNASIVASVTAINSDQITVESIGRDDILRFNVGDWIEIMDDHLEFQSEVGHMGQITDIDEGNRIITIDDPIPGSLSLDPTDVTRHTRIKRWDQTTGVDGDGLLTVPALAIDMVDIEDGIQVSFDLDPTIVGGEFKIGDYWVFYARTADGSIEILNNAPPRGIKHHYCRLALVTWGDTVETTRVHDCRTFWPPAGNEGCCTAVVYPGESIQSAIDRLPDTGGCICLKTGTHTITEPIRIEKSNVVLHGESPSTRVTRSNGVNLVYIASPAGKQVVNVEVEGIRFEVLGSVEREREVNAIVHLNKCTNTSVKNCGLAVAAIRSDLSGFYFPVAVAMAVRIEDSNSINITGNSMELVIIGLWALKGENINIFTNTIMAGIFRSDNSIIPWGRTGVLIDDDVEHTCHIERNIIENYFVGVSLGEGADRSVIEGNEILRPALNQTIDGEKLYAIDVAASNCFIIRNFITLFSPSYGGIKVVGEHACVKENYLQSEGQAVEGDLPLGIFMGPELEREDRLPDHGLIRNNTLMGLMDGILVVGADGVKVMKNHIGGDQKLKPRLAISIFDGKNSVVDKNKIINAEFGITLTLGRGNRLINNGISNGGYGILPLIETKLDVSGNFVENMRATGLGGMWLVESTTVTHNRFVSCGYDGMPPGIAPGIVIIFSFGNLSVESCEIENTGISEDRESVTTNPAYGIVAMVVPSCNINNNRVFYILPSLSELKLDKEDRALLLVGYPSYSVSDNITLAFGHAMVTDNFFHGPGFSHLIEFMEIEFTNNDNLGLRFEKVTFNNNSCEHLIIGEEDTRDKVTVFFWGSHLIVIGNHVKTVTDATEFVLPHPGFRSMDLNGLRNTLMGNVTTGDFWNSASSVPAPPQEFNIKL</sequence>
<dbReference type="Gene3D" id="2.160.20.10">
    <property type="entry name" value="Single-stranded right-handed beta-helix, Pectin lyase-like"/>
    <property type="match status" value="2"/>
</dbReference>
<proteinExistence type="predicted"/>
<name>A0A0B0ERW7_9BACT</name>
<feature type="region of interest" description="Disordered" evidence="1">
    <location>
        <begin position="194"/>
        <end position="213"/>
    </location>
</feature>
<organism evidence="3 4">
    <name type="scientific">Candidatus Scalindua brodae</name>
    <dbReference type="NCBI Taxonomy" id="237368"/>
    <lineage>
        <taxon>Bacteria</taxon>
        <taxon>Pseudomonadati</taxon>
        <taxon>Planctomycetota</taxon>
        <taxon>Candidatus Brocadiia</taxon>
        <taxon>Candidatus Brocadiales</taxon>
        <taxon>Candidatus Scalinduaceae</taxon>
        <taxon>Candidatus Scalindua</taxon>
    </lineage>
</organism>
<dbReference type="AlphaFoldDB" id="A0A0B0ERW7"/>
<feature type="domain" description="Periplasmic copper-binding protein NosD beta helix" evidence="2">
    <location>
        <begin position="771"/>
        <end position="898"/>
    </location>
</feature>
<dbReference type="InterPro" id="IPR045392">
    <property type="entry name" value="DUF6519"/>
</dbReference>
<dbReference type="InterPro" id="IPR007742">
    <property type="entry name" value="NosD_dom"/>
</dbReference>
<dbReference type="Pfam" id="PF20129">
    <property type="entry name" value="DUF6519"/>
    <property type="match status" value="3"/>
</dbReference>
<dbReference type="InterPro" id="IPR006626">
    <property type="entry name" value="PbH1"/>
</dbReference>
<dbReference type="InterPro" id="IPR011050">
    <property type="entry name" value="Pectin_lyase_fold/virulence"/>
</dbReference>
<evidence type="ECO:0000313" key="4">
    <source>
        <dbReference type="Proteomes" id="UP000030652"/>
    </source>
</evidence>
<gene>
    <name evidence="3" type="ORF">SCABRO_00836</name>
</gene>
<evidence type="ECO:0000313" key="3">
    <source>
        <dbReference type="EMBL" id="KHE93410.1"/>
    </source>
</evidence>
<accession>A0A0B0ERW7</accession>
<protein>
    <recommendedName>
        <fullName evidence="2">Periplasmic copper-binding protein NosD beta helix domain-containing protein</fullName>
    </recommendedName>
</protein>
<dbReference type="SUPFAM" id="SSF51126">
    <property type="entry name" value="Pectin lyase-like"/>
    <property type="match status" value="2"/>
</dbReference>
<dbReference type="SMART" id="SM00710">
    <property type="entry name" value="PbH1"/>
    <property type="match status" value="7"/>
</dbReference>
<reference evidence="3 4" key="1">
    <citation type="submission" date="2014-10" db="EMBL/GenBank/DDBJ databases">
        <title>Draft genome of anammox bacterium scalindua brodae, obtained using differential coverage binning of sequence data from two enrichment reactors.</title>
        <authorList>
            <person name="Speth D.R."/>
            <person name="Russ L."/>
            <person name="Kartal B."/>
            <person name="Op den Camp H.J."/>
            <person name="Dutilh B.E."/>
            <person name="Jetten M.S."/>
        </authorList>
    </citation>
    <scope>NUCLEOTIDE SEQUENCE [LARGE SCALE GENOMIC DNA]</scope>
    <source>
        <strain evidence="3">RU1</strain>
    </source>
</reference>
<evidence type="ECO:0000256" key="1">
    <source>
        <dbReference type="SAM" id="MobiDB-lite"/>
    </source>
</evidence>
<dbReference type="Pfam" id="PF05048">
    <property type="entry name" value="NosD"/>
    <property type="match status" value="1"/>
</dbReference>
<evidence type="ECO:0000259" key="2">
    <source>
        <dbReference type="Pfam" id="PF05048"/>
    </source>
</evidence>
<dbReference type="Proteomes" id="UP000030652">
    <property type="component" value="Unassembled WGS sequence"/>
</dbReference>
<comment type="caution">
    <text evidence="3">The sequence shown here is derived from an EMBL/GenBank/DDBJ whole genome shotgun (WGS) entry which is preliminary data.</text>
</comment>
<dbReference type="eggNOG" id="COG4447">
    <property type="taxonomic scope" value="Bacteria"/>
</dbReference>
<dbReference type="EMBL" id="JRYO01000058">
    <property type="protein sequence ID" value="KHE93410.1"/>
    <property type="molecule type" value="Genomic_DNA"/>
</dbReference>